<gene>
    <name evidence="1" type="ORF">Sjap_006567</name>
</gene>
<dbReference type="AlphaFoldDB" id="A0AAP0PL63"/>
<reference evidence="1 2" key="1">
    <citation type="submission" date="2024-01" db="EMBL/GenBank/DDBJ databases">
        <title>Genome assemblies of Stephania.</title>
        <authorList>
            <person name="Yang L."/>
        </authorList>
    </citation>
    <scope>NUCLEOTIDE SEQUENCE [LARGE SCALE GENOMIC DNA]</scope>
    <source>
        <strain evidence="1">QJT</strain>
        <tissue evidence="1">Leaf</tissue>
    </source>
</reference>
<evidence type="ECO:0000313" key="2">
    <source>
        <dbReference type="Proteomes" id="UP001417504"/>
    </source>
</evidence>
<name>A0AAP0PL63_9MAGN</name>
<protein>
    <submittedName>
        <fullName evidence="1">Uncharacterized protein</fullName>
    </submittedName>
</protein>
<sequence length="52" mass="5879">MDNWAWDTAGGDMGSCGPAWPPVADQCGNWGRYILVSELRFEEPREWSVGYD</sequence>
<evidence type="ECO:0000313" key="1">
    <source>
        <dbReference type="EMBL" id="KAK9146664.1"/>
    </source>
</evidence>
<accession>A0AAP0PL63</accession>
<dbReference type="Proteomes" id="UP001417504">
    <property type="component" value="Unassembled WGS sequence"/>
</dbReference>
<proteinExistence type="predicted"/>
<dbReference type="EMBL" id="JBBNAE010000002">
    <property type="protein sequence ID" value="KAK9146664.1"/>
    <property type="molecule type" value="Genomic_DNA"/>
</dbReference>
<organism evidence="1 2">
    <name type="scientific">Stephania japonica</name>
    <dbReference type="NCBI Taxonomy" id="461633"/>
    <lineage>
        <taxon>Eukaryota</taxon>
        <taxon>Viridiplantae</taxon>
        <taxon>Streptophyta</taxon>
        <taxon>Embryophyta</taxon>
        <taxon>Tracheophyta</taxon>
        <taxon>Spermatophyta</taxon>
        <taxon>Magnoliopsida</taxon>
        <taxon>Ranunculales</taxon>
        <taxon>Menispermaceae</taxon>
        <taxon>Menispermoideae</taxon>
        <taxon>Cissampelideae</taxon>
        <taxon>Stephania</taxon>
    </lineage>
</organism>
<comment type="caution">
    <text evidence="1">The sequence shown here is derived from an EMBL/GenBank/DDBJ whole genome shotgun (WGS) entry which is preliminary data.</text>
</comment>
<keyword evidence="2" id="KW-1185">Reference proteome</keyword>